<dbReference type="PATRIC" id="fig|1299334.3.peg.1197"/>
<gene>
    <name evidence="1" type="ORF">I553_10642</name>
</gene>
<comment type="caution">
    <text evidence="1">The sequence shown here is derived from an EMBL/GenBank/DDBJ whole genome shotgun (WGS) entry which is preliminary data.</text>
</comment>
<evidence type="ECO:0000313" key="1">
    <source>
        <dbReference type="EMBL" id="EUA72335.1"/>
    </source>
</evidence>
<name>X8DXR5_MYCXE</name>
<feature type="non-terminal residue" evidence="1">
    <location>
        <position position="1"/>
    </location>
</feature>
<accession>X8DXR5</accession>
<dbReference type="EMBL" id="JAOB01000012">
    <property type="protein sequence ID" value="EUA72335.1"/>
    <property type="molecule type" value="Genomic_DNA"/>
</dbReference>
<reference evidence="1" key="1">
    <citation type="submission" date="2014-01" db="EMBL/GenBank/DDBJ databases">
        <authorList>
            <person name="Brown-Elliot B."/>
            <person name="Wallace R."/>
            <person name="Lenaerts A."/>
            <person name="Ordway D."/>
            <person name="DeGroote M.A."/>
            <person name="Parker T."/>
            <person name="Sizemore C."/>
            <person name="Tallon L.J."/>
            <person name="Sadzewicz L.K."/>
            <person name="Sengamalay N."/>
            <person name="Fraser C.M."/>
            <person name="Hine E."/>
            <person name="Shefchek K.A."/>
            <person name="Das S.P."/>
            <person name="Tettelin H."/>
        </authorList>
    </citation>
    <scope>NUCLEOTIDE SEQUENCE [LARGE SCALE GENOMIC DNA]</scope>
    <source>
        <strain evidence="1">4042</strain>
    </source>
</reference>
<organism evidence="1">
    <name type="scientific">Mycobacterium xenopi 4042</name>
    <dbReference type="NCBI Taxonomy" id="1299334"/>
    <lineage>
        <taxon>Bacteria</taxon>
        <taxon>Bacillati</taxon>
        <taxon>Actinomycetota</taxon>
        <taxon>Actinomycetes</taxon>
        <taxon>Mycobacteriales</taxon>
        <taxon>Mycobacteriaceae</taxon>
        <taxon>Mycobacterium</taxon>
    </lineage>
</organism>
<protein>
    <submittedName>
        <fullName evidence="1">Putative transposase</fullName>
    </submittedName>
</protein>
<dbReference type="AlphaFoldDB" id="X8DXR5"/>
<proteinExistence type="predicted"/>
<sequence length="70" mass="8135">ASGRIRADHRGRRLLPGRVSTRRMDKLVKTLGIDSLSNRRSAACHRPRRARRGVPSPPTRFCWPVHLRRR</sequence>